<dbReference type="EMBL" id="KN735442">
    <property type="protein sequence ID" value="KIH56649.1"/>
    <property type="molecule type" value="Genomic_DNA"/>
</dbReference>
<reference evidence="2 3" key="1">
    <citation type="submission" date="2013-12" db="EMBL/GenBank/DDBJ databases">
        <title>Draft genome of the parsitic nematode Ancylostoma duodenale.</title>
        <authorList>
            <person name="Mitreva M."/>
        </authorList>
    </citation>
    <scope>NUCLEOTIDE SEQUENCE [LARGE SCALE GENOMIC DNA]</scope>
    <source>
        <strain evidence="2 3">Zhejiang</strain>
    </source>
</reference>
<keyword evidence="1" id="KW-0812">Transmembrane</keyword>
<keyword evidence="1" id="KW-1133">Transmembrane helix</keyword>
<keyword evidence="3" id="KW-1185">Reference proteome</keyword>
<gene>
    <name evidence="2" type="ORF">ANCDUO_13170</name>
</gene>
<accession>A0A0C2GCN9</accession>
<dbReference type="OrthoDB" id="5871524at2759"/>
<keyword evidence="1" id="KW-0472">Membrane</keyword>
<evidence type="ECO:0000256" key="1">
    <source>
        <dbReference type="SAM" id="Phobius"/>
    </source>
</evidence>
<dbReference type="AlphaFoldDB" id="A0A0C2GCN9"/>
<evidence type="ECO:0000313" key="2">
    <source>
        <dbReference type="EMBL" id="KIH56649.1"/>
    </source>
</evidence>
<dbReference type="Proteomes" id="UP000054047">
    <property type="component" value="Unassembled WGS sequence"/>
</dbReference>
<name>A0A0C2GCN9_9BILA</name>
<sequence>MTRKTIKVNDLSDFWDEFVISIWQLSYLVEMGMQVNQLGFQEWCRINETDFYRNIIIMTYIILLCIAVLVPVRYVPLLNLVSDC</sequence>
<proteinExistence type="predicted"/>
<protein>
    <submittedName>
        <fullName evidence="2">Uncharacterized protein</fullName>
    </submittedName>
</protein>
<feature type="transmembrane region" description="Helical" evidence="1">
    <location>
        <begin position="55"/>
        <end position="75"/>
    </location>
</feature>
<evidence type="ECO:0000313" key="3">
    <source>
        <dbReference type="Proteomes" id="UP000054047"/>
    </source>
</evidence>
<organism evidence="2 3">
    <name type="scientific">Ancylostoma duodenale</name>
    <dbReference type="NCBI Taxonomy" id="51022"/>
    <lineage>
        <taxon>Eukaryota</taxon>
        <taxon>Metazoa</taxon>
        <taxon>Ecdysozoa</taxon>
        <taxon>Nematoda</taxon>
        <taxon>Chromadorea</taxon>
        <taxon>Rhabditida</taxon>
        <taxon>Rhabditina</taxon>
        <taxon>Rhabditomorpha</taxon>
        <taxon>Strongyloidea</taxon>
        <taxon>Ancylostomatidae</taxon>
        <taxon>Ancylostomatinae</taxon>
        <taxon>Ancylostoma</taxon>
    </lineage>
</organism>